<dbReference type="CDD" id="cd09846">
    <property type="entry name" value="DUF1312"/>
    <property type="match status" value="1"/>
</dbReference>
<dbReference type="Gene3D" id="2.60.320.10">
    <property type="entry name" value="N-utilization substance G protein NusG, insert domain"/>
    <property type="match status" value="1"/>
</dbReference>
<sequence length="127" mass="13929">MLKRGDKILIASILLFAVAIFTGFQIYGFSGGRTYAVIEVDGRQYQKISLGSDGPKLQLKVPGVQGELILEIDRDRVRVVSADCPDKDCVRQGWASRPGQMLVCLPNRVVVKIESDRSSGELDGVSF</sequence>
<dbReference type="AlphaFoldDB" id="A0A5S5AW95"/>
<gene>
    <name evidence="1" type="ORF">LZ11_00614</name>
</gene>
<evidence type="ECO:0000313" key="1">
    <source>
        <dbReference type="EMBL" id="TYP57621.1"/>
    </source>
</evidence>
<evidence type="ECO:0000313" key="2">
    <source>
        <dbReference type="Proteomes" id="UP000322294"/>
    </source>
</evidence>
<name>A0A5S5AW95_9FIRM</name>
<comment type="caution">
    <text evidence="1">The sequence shown here is derived from an EMBL/GenBank/DDBJ whole genome shotgun (WGS) entry which is preliminary data.</text>
</comment>
<accession>A0A5S5AW95</accession>
<reference evidence="1 2" key="1">
    <citation type="submission" date="2019-07" db="EMBL/GenBank/DDBJ databases">
        <title>Genomic Encyclopedia of Type Strains, Phase I: the one thousand microbial genomes (KMG-I) project.</title>
        <authorList>
            <person name="Kyrpides N."/>
        </authorList>
    </citation>
    <scope>NUCLEOTIDE SEQUENCE [LARGE SCALE GENOMIC DNA]</scope>
    <source>
        <strain evidence="1 2">DSM 16647</strain>
    </source>
</reference>
<dbReference type="InterPro" id="IPR038690">
    <property type="entry name" value="NusG_2_sf"/>
</dbReference>
<dbReference type="Proteomes" id="UP000322294">
    <property type="component" value="Unassembled WGS sequence"/>
</dbReference>
<dbReference type="EMBL" id="VNHO01000005">
    <property type="protein sequence ID" value="TYP57621.1"/>
    <property type="molecule type" value="Genomic_DNA"/>
</dbReference>
<organism evidence="1 2">
    <name type="scientific">Thermosediminibacter litoriperuensis</name>
    <dbReference type="NCBI Taxonomy" id="291989"/>
    <lineage>
        <taxon>Bacteria</taxon>
        <taxon>Bacillati</taxon>
        <taxon>Bacillota</taxon>
        <taxon>Clostridia</taxon>
        <taxon>Thermosediminibacterales</taxon>
        <taxon>Thermosediminibacteraceae</taxon>
        <taxon>Thermosediminibacter</taxon>
    </lineage>
</organism>
<dbReference type="OrthoDB" id="47603at2"/>
<keyword evidence="2" id="KW-1185">Reference proteome</keyword>
<dbReference type="Pfam" id="PF07009">
    <property type="entry name" value="NusG_II"/>
    <property type="match status" value="1"/>
</dbReference>
<dbReference type="RefSeq" id="WP_148866426.1">
    <property type="nucleotide sequence ID" value="NZ_VNHO01000005.1"/>
</dbReference>
<protein>
    <submittedName>
        <fullName evidence="1">Uncharacterized protein</fullName>
    </submittedName>
</protein>
<dbReference type="SUPFAM" id="SSF82004">
    <property type="entry name" value="N-utilization substance G protein NusG, insert domain"/>
    <property type="match status" value="1"/>
</dbReference>
<proteinExistence type="predicted"/>